<dbReference type="GO" id="GO:0005634">
    <property type="term" value="C:nucleus"/>
    <property type="evidence" value="ECO:0007669"/>
    <property type="project" value="TreeGrafter"/>
</dbReference>
<comment type="similarity">
    <text evidence="1">Belongs to the pseudouridine synthase TruD family.</text>
</comment>
<dbReference type="InterPro" id="IPR001656">
    <property type="entry name" value="PsdUridine_synth_TruD"/>
</dbReference>
<evidence type="ECO:0000313" key="5">
    <source>
        <dbReference type="EMBL" id="KAJ4790511.1"/>
    </source>
</evidence>
<dbReference type="Pfam" id="PF01142">
    <property type="entry name" value="TruD"/>
    <property type="match status" value="1"/>
</dbReference>
<evidence type="ECO:0000259" key="4">
    <source>
        <dbReference type="PROSITE" id="PS50984"/>
    </source>
</evidence>
<evidence type="ECO:0000256" key="3">
    <source>
        <dbReference type="SAM" id="MobiDB-lite"/>
    </source>
</evidence>
<protein>
    <submittedName>
        <fullName evidence="5">Pseudouridylate synthase 7-like protein</fullName>
    </submittedName>
</protein>
<proteinExistence type="inferred from homology"/>
<comment type="caution">
    <text evidence="5">The sequence shown here is derived from an EMBL/GenBank/DDBJ whole genome shotgun (WGS) entry which is preliminary data.</text>
</comment>
<organism evidence="5 6">
    <name type="scientific">Rhynchospora pubera</name>
    <dbReference type="NCBI Taxonomy" id="906938"/>
    <lineage>
        <taxon>Eukaryota</taxon>
        <taxon>Viridiplantae</taxon>
        <taxon>Streptophyta</taxon>
        <taxon>Embryophyta</taxon>
        <taxon>Tracheophyta</taxon>
        <taxon>Spermatophyta</taxon>
        <taxon>Magnoliopsida</taxon>
        <taxon>Liliopsida</taxon>
        <taxon>Poales</taxon>
        <taxon>Cyperaceae</taxon>
        <taxon>Cyperoideae</taxon>
        <taxon>Rhynchosporeae</taxon>
        <taxon>Rhynchospora</taxon>
    </lineage>
</organism>
<evidence type="ECO:0000313" key="6">
    <source>
        <dbReference type="Proteomes" id="UP001140206"/>
    </source>
</evidence>
<dbReference type="Gene3D" id="3.30.2350.20">
    <property type="entry name" value="TruD, catalytic domain"/>
    <property type="match status" value="2"/>
</dbReference>
<dbReference type="AlphaFoldDB" id="A0AAV8FIC7"/>
<evidence type="ECO:0000256" key="2">
    <source>
        <dbReference type="ARBA" id="ARBA00023235"/>
    </source>
</evidence>
<dbReference type="PANTHER" id="PTHR13326">
    <property type="entry name" value="TRNA PSEUDOURIDINE SYNTHASE D"/>
    <property type="match status" value="1"/>
</dbReference>
<dbReference type="GO" id="GO:0003723">
    <property type="term" value="F:RNA binding"/>
    <property type="evidence" value="ECO:0007669"/>
    <property type="project" value="InterPro"/>
</dbReference>
<gene>
    <name evidence="5" type="ORF">LUZ62_041757</name>
</gene>
<dbReference type="CDD" id="cd02576">
    <property type="entry name" value="PseudoU_synth_ScPUS7"/>
    <property type="match status" value="1"/>
</dbReference>
<dbReference type="PROSITE" id="PS50984">
    <property type="entry name" value="TRUD"/>
    <property type="match status" value="1"/>
</dbReference>
<dbReference type="GO" id="GO:0001522">
    <property type="term" value="P:pseudouridine synthesis"/>
    <property type="evidence" value="ECO:0007669"/>
    <property type="project" value="InterPro"/>
</dbReference>
<dbReference type="GO" id="GO:0009982">
    <property type="term" value="F:pseudouridine synthase activity"/>
    <property type="evidence" value="ECO:0007669"/>
    <property type="project" value="InterPro"/>
</dbReference>
<keyword evidence="2" id="KW-0413">Isomerase</keyword>
<dbReference type="InterPro" id="IPR042214">
    <property type="entry name" value="TruD_catalytic"/>
</dbReference>
<evidence type="ECO:0000256" key="1">
    <source>
        <dbReference type="ARBA" id="ARBA00007953"/>
    </source>
</evidence>
<dbReference type="SUPFAM" id="SSF55120">
    <property type="entry name" value="Pseudouridine synthase"/>
    <property type="match status" value="1"/>
</dbReference>
<dbReference type="Proteomes" id="UP001140206">
    <property type="component" value="Chromosome 2"/>
</dbReference>
<dbReference type="EMBL" id="JAMFTS010000002">
    <property type="protein sequence ID" value="KAJ4790511.1"/>
    <property type="molecule type" value="Genomic_DNA"/>
</dbReference>
<dbReference type="InterPro" id="IPR020103">
    <property type="entry name" value="PsdUridine_synth_cat_dom_sf"/>
</dbReference>
<dbReference type="PANTHER" id="PTHR13326:SF21">
    <property type="entry name" value="PSEUDOURIDYLATE SYNTHASE PUS7L"/>
    <property type="match status" value="1"/>
</dbReference>
<feature type="region of interest" description="Disordered" evidence="3">
    <location>
        <begin position="198"/>
        <end position="221"/>
    </location>
</feature>
<dbReference type="HAMAP" id="MF_01082">
    <property type="entry name" value="TruD"/>
    <property type="match status" value="1"/>
</dbReference>
<dbReference type="PIRSF" id="PIRSF037016">
    <property type="entry name" value="Pseudouridin_synth_euk_prd"/>
    <property type="match status" value="1"/>
</dbReference>
<dbReference type="FunFam" id="3.30.2350.20:FF:000006">
    <property type="entry name" value="Multisubstrate pseudouridine synthase 7"/>
    <property type="match status" value="1"/>
</dbReference>
<reference evidence="5" key="1">
    <citation type="submission" date="2022-08" db="EMBL/GenBank/DDBJ databases">
        <authorList>
            <person name="Marques A."/>
        </authorList>
    </citation>
    <scope>NUCLEOTIDE SEQUENCE</scope>
    <source>
        <strain evidence="5">RhyPub2mFocal</strain>
        <tissue evidence="5">Leaves</tissue>
    </source>
</reference>
<sequence length="715" mass="79955">MRTRSLRAIAIAKPLLYLARPRVRVTRLSCSKTSSNSTLTMPKTLDEPDVGISCFVSSLPGFRAVLKHRYSDFIVNEVNREGEVVHLTSFDLPQECIDIKPEDESNSNDRDYSTPIESFRILCGDADAEALKVLLEKLSSGSDAEIDPIILSPDSDKLHRSDVHNFFKKNFNFFITDTVEGPDDKSKCIRVRFSFGQSGKGGSNKRGKKRKGVYGTDREGGRFDSRGSDSWHLGKFVRFHLYKENKDTQEALGVIGKMLGIQTRGFGFAGTKDKRSVSTQQVTVFKVHPKRLAVLNDRLFGIKIGNICYVKEGLVLGQLKGNHFTITLRDVVGDSEEVITNAADGLGKYGFINYFGLQRFGSGPIPTHLIGAILFRGEWKSAVDLILNPREGEREAVKEVREHYTEDGDIDEMLRNLPRYLVAERSILQCLKKCPGNYLQALKAIPRTLRMMYVHSYQSYLWNHAVSLRVQKYGISQVVVGDLVYCKDNLPEEGTVIDSSEIESDAADAFLLDASSVSQPEEKLPVVKVVDHEDISKGAYTFEDVVLPLPGSRVIYPDNEVASIYHEMAEKDGISLTESAHGVKEFSITSMTGGYRQVYQRPVDYTWEMIKYKNDNESLAQTDLDIITGKVAEAGKKDESTVVEGSHIVPKEKLALKLGFTLPPSSYATMAIRELLKSSSLVLRNNTALLKSYNLQMRKGSKLAMELQEHECLIS</sequence>
<feature type="compositionally biased region" description="Basic residues" evidence="3">
    <location>
        <begin position="203"/>
        <end position="212"/>
    </location>
</feature>
<dbReference type="NCBIfam" id="TIGR00094">
    <property type="entry name" value="tRNA_TruD_broad"/>
    <property type="match status" value="1"/>
</dbReference>
<dbReference type="InterPro" id="IPR011760">
    <property type="entry name" value="PsdUridine_synth_TruD_insert"/>
</dbReference>
<name>A0AAV8FIC7_9POAL</name>
<accession>A0AAV8FIC7</accession>
<feature type="domain" description="TRUD" evidence="4">
    <location>
        <begin position="350"/>
        <end position="601"/>
    </location>
</feature>
<keyword evidence="6" id="KW-1185">Reference proteome</keyword>